<accession>A0A2N6CTM7</accession>
<reference evidence="3 4" key="1">
    <citation type="submission" date="2017-11" db="EMBL/GenBank/DDBJ databases">
        <title>Genome-resolved metagenomics identifies genetic mobility, metabolic interactions, and unexpected diversity in perchlorate-reducing communities.</title>
        <authorList>
            <person name="Barnum T.P."/>
            <person name="Figueroa I.A."/>
            <person name="Carlstrom C.I."/>
            <person name="Lucas L.N."/>
            <person name="Engelbrektson A.L."/>
            <person name="Coates J.D."/>
        </authorList>
    </citation>
    <scope>NUCLEOTIDE SEQUENCE [LARGE SCALE GENOMIC DNA]</scope>
    <source>
        <strain evidence="3">BM301</strain>
    </source>
</reference>
<dbReference type="PIRSF" id="PIRSF006402">
    <property type="entry name" value="UCP006402_thioredoxin"/>
    <property type="match status" value="1"/>
</dbReference>
<dbReference type="Gene3D" id="3.40.30.10">
    <property type="entry name" value="Glutaredoxin"/>
    <property type="match status" value="1"/>
</dbReference>
<dbReference type="PANTHER" id="PTHR42899:SF1">
    <property type="entry name" value="SPERMATOGENESIS-ASSOCIATED PROTEIN 20"/>
    <property type="match status" value="1"/>
</dbReference>
<name>A0A2N6CTM7_9GAMM</name>
<evidence type="ECO:0000313" key="3">
    <source>
        <dbReference type="EMBL" id="PLX60516.1"/>
    </source>
</evidence>
<dbReference type="InterPro" id="IPR008928">
    <property type="entry name" value="6-hairpin_glycosidase_sf"/>
</dbReference>
<dbReference type="SUPFAM" id="SSF52833">
    <property type="entry name" value="Thioredoxin-like"/>
    <property type="match status" value="1"/>
</dbReference>
<dbReference type="SUPFAM" id="SSF48208">
    <property type="entry name" value="Six-hairpin glycosidases"/>
    <property type="match status" value="1"/>
</dbReference>
<dbReference type="Proteomes" id="UP000235015">
    <property type="component" value="Unassembled WGS sequence"/>
</dbReference>
<dbReference type="GO" id="GO:0005975">
    <property type="term" value="P:carbohydrate metabolic process"/>
    <property type="evidence" value="ECO:0007669"/>
    <property type="project" value="InterPro"/>
</dbReference>
<keyword evidence="1" id="KW-0175">Coiled coil</keyword>
<proteinExistence type="predicted"/>
<dbReference type="AlphaFoldDB" id="A0A2N6CTM7"/>
<evidence type="ECO:0000313" key="4">
    <source>
        <dbReference type="Proteomes" id="UP000235015"/>
    </source>
</evidence>
<evidence type="ECO:0000259" key="2">
    <source>
        <dbReference type="Pfam" id="PF03190"/>
    </source>
</evidence>
<dbReference type="EMBL" id="PKUN01000023">
    <property type="protein sequence ID" value="PLX60516.1"/>
    <property type="molecule type" value="Genomic_DNA"/>
</dbReference>
<dbReference type="STRING" id="1111735.GCA_000428045_01444"/>
<dbReference type="Pfam" id="PF03190">
    <property type="entry name" value="Thioredox_DsbH"/>
    <property type="match status" value="1"/>
</dbReference>
<feature type="coiled-coil region" evidence="1">
    <location>
        <begin position="381"/>
        <end position="408"/>
    </location>
</feature>
<protein>
    <submittedName>
        <fullName evidence="3">Thioredoxin domain-containing protein</fullName>
    </submittedName>
</protein>
<dbReference type="PANTHER" id="PTHR42899">
    <property type="entry name" value="SPERMATOGENESIS-ASSOCIATED PROTEIN 20"/>
    <property type="match status" value="1"/>
</dbReference>
<dbReference type="InterPro" id="IPR012341">
    <property type="entry name" value="6hp_glycosidase-like_sf"/>
</dbReference>
<dbReference type="CDD" id="cd02955">
    <property type="entry name" value="SSP411"/>
    <property type="match status" value="1"/>
</dbReference>
<comment type="caution">
    <text evidence="3">The sequence shown here is derived from an EMBL/GenBank/DDBJ whole genome shotgun (WGS) entry which is preliminary data.</text>
</comment>
<dbReference type="InterPro" id="IPR004879">
    <property type="entry name" value="Ssp411-like_TRX"/>
</dbReference>
<gene>
    <name evidence="3" type="ORF">C0630_13720</name>
</gene>
<dbReference type="InterPro" id="IPR024705">
    <property type="entry name" value="Ssp411"/>
</dbReference>
<dbReference type="RefSeq" id="WP_273440099.1">
    <property type="nucleotide sequence ID" value="NZ_PKUN01000023.1"/>
</dbReference>
<evidence type="ECO:0000256" key="1">
    <source>
        <dbReference type="SAM" id="Coils"/>
    </source>
</evidence>
<dbReference type="InterPro" id="IPR036249">
    <property type="entry name" value="Thioredoxin-like_sf"/>
</dbReference>
<organism evidence="3 4">
    <name type="scientific">Sedimenticola selenatireducens</name>
    <dbReference type="NCBI Taxonomy" id="191960"/>
    <lineage>
        <taxon>Bacteria</taxon>
        <taxon>Pseudomonadati</taxon>
        <taxon>Pseudomonadota</taxon>
        <taxon>Gammaproteobacteria</taxon>
        <taxon>Chromatiales</taxon>
        <taxon>Sedimenticolaceae</taxon>
        <taxon>Sedimenticola</taxon>
    </lineage>
</organism>
<sequence>MPANRLSDCTSPYLQQHADNPVEWYPWGEEALKKARQEDKPILLSIGYSACHWCHVMAHESFEDDATAEVMNRLFVNIKVDREERPDLDRVYQSAHQLLAQRPGGWPLTVFLTPDDQTPFFAGTYFPREPRQGMPSFSEILHNIANAYHQQREDIQAQNKALIRAINQLDPIAPGKAVPLDSAPLETARQQLASSFDESYGGFGNAPKFPHPSSLEQLLRHWAATGTSDPRSLYMVDFTLTRMALGGINDQLAGGFCRYSVDSRWMIPHFEKMLYDNGPLLSLYTDLWQATGKPLFRETALNTARWVMTEMQSPEGGFYSSLDADSEGHEGRFYAWDRSEIKQLLSENEYRHFSRYYGLDQEPNFEGLWHLHGYTDVATLNSELGSSSEQARQLLEQARQKLLKQREKRVRPGRDEKILTTWNALMIKGLARAGRLLDEPTLINSARRAVEFIQQQLWRDRHLLVSCKDGQANLNGYLDDYANLIDALLELLQAQWDSRLLAFATELTDIMLERFEDKQQGSFFFTSNDHETLIYRPKPFGDESIPAGNVVAASVLTRLGHLLGETHYLHAAERTLHCTWEHLKQIPHAYCTMLKALDELINPTEVIILRGDEAALQPWFKRANQHYAPRRISFAIPSSASDLPEALGIKSAGDGCIAYLCHGSHCEAPIHDFEAFERALARGEAAAGDGSQQFDGAVGSFKRFRE</sequence>
<dbReference type="Gene3D" id="1.50.10.10">
    <property type="match status" value="1"/>
</dbReference>
<feature type="domain" description="Spermatogenesis-associated protein 20-like TRX" evidence="2">
    <location>
        <begin position="4"/>
        <end position="166"/>
    </location>
</feature>